<feature type="domain" description="PDZ" evidence="11">
    <location>
        <begin position="550"/>
        <end position="601"/>
    </location>
</feature>
<feature type="compositionally biased region" description="Basic and acidic residues" evidence="9">
    <location>
        <begin position="799"/>
        <end position="808"/>
    </location>
</feature>
<dbReference type="InterPro" id="IPR000719">
    <property type="entry name" value="Prot_kinase_dom"/>
</dbReference>
<dbReference type="PANTHER" id="PTHR22967">
    <property type="entry name" value="SERINE/THREONINE PROTEIN KINASE"/>
    <property type="match status" value="1"/>
</dbReference>
<keyword evidence="4" id="KW-0547">Nucleotide-binding</keyword>
<name>A0AB34J621_PRYPA</name>
<accession>A0AB34J621</accession>
<proteinExistence type="predicted"/>
<feature type="domain" description="PDZ" evidence="11">
    <location>
        <begin position="106"/>
        <end position="179"/>
    </location>
</feature>
<evidence type="ECO:0000256" key="6">
    <source>
        <dbReference type="ARBA" id="ARBA00022840"/>
    </source>
</evidence>
<comment type="catalytic activity">
    <reaction evidence="8">
        <text>L-seryl-[protein] + ATP = O-phospho-L-seryl-[protein] + ADP + H(+)</text>
        <dbReference type="Rhea" id="RHEA:17989"/>
        <dbReference type="Rhea" id="RHEA-COMP:9863"/>
        <dbReference type="Rhea" id="RHEA-COMP:11604"/>
        <dbReference type="ChEBI" id="CHEBI:15378"/>
        <dbReference type="ChEBI" id="CHEBI:29999"/>
        <dbReference type="ChEBI" id="CHEBI:30616"/>
        <dbReference type="ChEBI" id="CHEBI:83421"/>
        <dbReference type="ChEBI" id="CHEBI:456216"/>
        <dbReference type="EC" id="2.7.11.1"/>
    </reaction>
</comment>
<dbReference type="SMART" id="SM00228">
    <property type="entry name" value="PDZ"/>
    <property type="match status" value="4"/>
</dbReference>
<evidence type="ECO:0000256" key="5">
    <source>
        <dbReference type="ARBA" id="ARBA00022777"/>
    </source>
</evidence>
<keyword evidence="2" id="KW-0723">Serine/threonine-protein kinase</keyword>
<feature type="domain" description="PDZ" evidence="11">
    <location>
        <begin position="1"/>
        <end position="77"/>
    </location>
</feature>
<feature type="region of interest" description="Disordered" evidence="9">
    <location>
        <begin position="790"/>
        <end position="831"/>
    </location>
</feature>
<feature type="region of interest" description="Disordered" evidence="9">
    <location>
        <begin position="902"/>
        <end position="943"/>
    </location>
</feature>
<dbReference type="Gene3D" id="2.30.42.10">
    <property type="match status" value="3"/>
</dbReference>
<feature type="compositionally biased region" description="Low complexity" evidence="9">
    <location>
        <begin position="185"/>
        <end position="204"/>
    </location>
</feature>
<evidence type="ECO:0000256" key="1">
    <source>
        <dbReference type="ARBA" id="ARBA00012513"/>
    </source>
</evidence>
<dbReference type="SUPFAM" id="SSF50156">
    <property type="entry name" value="PDZ domain-like"/>
    <property type="match status" value="4"/>
</dbReference>
<evidence type="ECO:0000256" key="2">
    <source>
        <dbReference type="ARBA" id="ARBA00022527"/>
    </source>
</evidence>
<dbReference type="InterPro" id="IPR011009">
    <property type="entry name" value="Kinase-like_dom_sf"/>
</dbReference>
<evidence type="ECO:0000313" key="12">
    <source>
        <dbReference type="EMBL" id="KAL1511986.1"/>
    </source>
</evidence>
<evidence type="ECO:0000259" key="10">
    <source>
        <dbReference type="PROSITE" id="PS50011"/>
    </source>
</evidence>
<dbReference type="PROSITE" id="PS50106">
    <property type="entry name" value="PDZ"/>
    <property type="match status" value="4"/>
</dbReference>
<dbReference type="EC" id="2.7.11.1" evidence="1"/>
<comment type="catalytic activity">
    <reaction evidence="7">
        <text>L-threonyl-[protein] + ATP = O-phospho-L-threonyl-[protein] + ADP + H(+)</text>
        <dbReference type="Rhea" id="RHEA:46608"/>
        <dbReference type="Rhea" id="RHEA-COMP:11060"/>
        <dbReference type="Rhea" id="RHEA-COMP:11605"/>
        <dbReference type="ChEBI" id="CHEBI:15378"/>
        <dbReference type="ChEBI" id="CHEBI:30013"/>
        <dbReference type="ChEBI" id="CHEBI:30616"/>
        <dbReference type="ChEBI" id="CHEBI:61977"/>
        <dbReference type="ChEBI" id="CHEBI:456216"/>
        <dbReference type="EC" id="2.7.11.1"/>
    </reaction>
</comment>
<evidence type="ECO:0000256" key="7">
    <source>
        <dbReference type="ARBA" id="ARBA00047899"/>
    </source>
</evidence>
<evidence type="ECO:0000256" key="3">
    <source>
        <dbReference type="ARBA" id="ARBA00022679"/>
    </source>
</evidence>
<evidence type="ECO:0000256" key="4">
    <source>
        <dbReference type="ARBA" id="ARBA00022741"/>
    </source>
</evidence>
<dbReference type="GO" id="GO:0005524">
    <property type="term" value="F:ATP binding"/>
    <property type="evidence" value="ECO:0007669"/>
    <property type="project" value="UniProtKB-KW"/>
</dbReference>
<dbReference type="PANTHER" id="PTHR22967:SF57">
    <property type="entry name" value="AUXILIN, ISOFORM A-RELATED"/>
    <property type="match status" value="1"/>
</dbReference>
<dbReference type="EMBL" id="JBGBPQ010000013">
    <property type="protein sequence ID" value="KAL1511986.1"/>
    <property type="molecule type" value="Genomic_DNA"/>
</dbReference>
<reference evidence="12 13" key="1">
    <citation type="journal article" date="2024" name="Science">
        <title>Giant polyketide synthase enzymes in the biosynthesis of giant marine polyether toxins.</title>
        <authorList>
            <person name="Fallon T.R."/>
            <person name="Shende V.V."/>
            <person name="Wierzbicki I.H."/>
            <person name="Pendleton A.L."/>
            <person name="Watervoot N.F."/>
            <person name="Auber R.P."/>
            <person name="Gonzalez D.J."/>
            <person name="Wisecaver J.H."/>
            <person name="Moore B.S."/>
        </authorList>
    </citation>
    <scope>NUCLEOTIDE SEQUENCE [LARGE SCALE GENOMIC DNA]</scope>
    <source>
        <strain evidence="12 13">12B1</strain>
    </source>
</reference>
<dbReference type="GO" id="GO:0005737">
    <property type="term" value="C:cytoplasm"/>
    <property type="evidence" value="ECO:0007669"/>
    <property type="project" value="TreeGrafter"/>
</dbReference>
<gene>
    <name evidence="12" type="ORF">AB1Y20_005262</name>
</gene>
<dbReference type="InterPro" id="IPR036034">
    <property type="entry name" value="PDZ_sf"/>
</dbReference>
<evidence type="ECO:0000313" key="13">
    <source>
        <dbReference type="Proteomes" id="UP001515480"/>
    </source>
</evidence>
<keyword evidence="6" id="KW-0067">ATP-binding</keyword>
<evidence type="ECO:0000256" key="9">
    <source>
        <dbReference type="SAM" id="MobiDB-lite"/>
    </source>
</evidence>
<sequence>MRLRCTARRGPSGMGLAVNASNVIAQIAPGGPVETDGLLLRGDRVLAVDGVLLHDTPLAKAMAPNAPSYELLLQREDAALETSLARLPPGSPIAAAAQTTGLTLLRRVVVRDEQGLGLDMSGHNVLKKVVAGGAAEKCGGWEAGDLVVGVNRKMLGGRRLVEMLPRGLPQYEFLVLRVPREDVRPPAAETRGAEPPAAGAAAAPRRWEEGGGGEEGGEGRGKAEGGLLGLLIGGWGAQAQVIRVAGVEYELRREISAELYEGRSCAERTPVLVRREGASGAAREWARRAGAMWARVLPADKEPHENLLRFYGQQVLTDGFIYTVSELPHEETLADELYARSKKGGFGEDEVAMVVADICGGLEYLHRFSPPVAYRALAMETVVLGVDGHWKLSDFRLCTTRSKVLLTKEDVELESKEVAMIDKTNRAPELDNLYSRERLGVEVDIWAVGCVLYQLLFKKHPFRKAAIITDNWKLPKGRTTKEPLIALLCECLQLFPADRPTAGSLVACFDAIADGAPLPKLQYGASTQPAASLTTTSLQPPPEVPGVRLSAAVHRGANGLGFALNAENRVATLVAGGQAEEDGLLELGDEIVAVDGVYLEGRPMGTLIDRSASSYDFLFVRRDPALQDTALPISSPLPLSRPLFAPHNAEIWNRSGQASIELLPPDHPIRCGPNGQIELLQLSVERDTKGLGLDMSGANVLTRVISEGAAERCGGWRPGDVVVKVNGQKLNGGRLVNVLPRGLQEYKFRCDAPPCSEWSTSTPPFTYSSPSFPSSVLRYSSTVPARRGELALLPPPESHPLELEDKSVAEPSEEAAAEAPPSLTARGEHEPTDTQLLDFLLAREGRSRAGLLAIYGAWLEEEAMRRVDPSAAPPPAAPVPHQEEAAMWSAADATVAEVGVAMAEESSSDAPAVMEGGPCAALNEAQESVSAGETDGAKDDPSE</sequence>
<feature type="domain" description="Protein kinase" evidence="10">
    <location>
        <begin position="227"/>
        <end position="512"/>
    </location>
</feature>
<dbReference type="SUPFAM" id="SSF56112">
    <property type="entry name" value="Protein kinase-like (PK-like)"/>
    <property type="match status" value="1"/>
</dbReference>
<dbReference type="Gene3D" id="1.10.510.10">
    <property type="entry name" value="Transferase(Phosphotransferase) domain 1"/>
    <property type="match status" value="1"/>
</dbReference>
<keyword evidence="5" id="KW-0418">Kinase</keyword>
<keyword evidence="3" id="KW-0808">Transferase</keyword>
<dbReference type="PROSITE" id="PS50011">
    <property type="entry name" value="PROTEIN_KINASE_DOM"/>
    <property type="match status" value="1"/>
</dbReference>
<evidence type="ECO:0000259" key="11">
    <source>
        <dbReference type="PROSITE" id="PS50106"/>
    </source>
</evidence>
<feature type="region of interest" description="Disordered" evidence="9">
    <location>
        <begin position="184"/>
        <end position="220"/>
    </location>
</feature>
<protein>
    <recommendedName>
        <fullName evidence="1">non-specific serine/threonine protein kinase</fullName>
        <ecNumber evidence="1">2.7.11.1</ecNumber>
    </recommendedName>
</protein>
<dbReference type="Pfam" id="PF00069">
    <property type="entry name" value="Pkinase"/>
    <property type="match status" value="1"/>
</dbReference>
<comment type="caution">
    <text evidence="12">The sequence shown here is derived from an EMBL/GenBank/DDBJ whole genome shotgun (WGS) entry which is preliminary data.</text>
</comment>
<dbReference type="Proteomes" id="UP001515480">
    <property type="component" value="Unassembled WGS sequence"/>
</dbReference>
<dbReference type="AlphaFoldDB" id="A0AB34J621"/>
<dbReference type="InterPro" id="IPR001478">
    <property type="entry name" value="PDZ"/>
</dbReference>
<dbReference type="SMART" id="SM00220">
    <property type="entry name" value="S_TKc"/>
    <property type="match status" value="1"/>
</dbReference>
<keyword evidence="13" id="KW-1185">Reference proteome</keyword>
<feature type="domain" description="PDZ" evidence="11">
    <location>
        <begin position="681"/>
        <end position="732"/>
    </location>
</feature>
<dbReference type="GO" id="GO:0004674">
    <property type="term" value="F:protein serine/threonine kinase activity"/>
    <property type="evidence" value="ECO:0007669"/>
    <property type="project" value="UniProtKB-KW"/>
</dbReference>
<organism evidence="12 13">
    <name type="scientific">Prymnesium parvum</name>
    <name type="common">Toxic golden alga</name>
    <dbReference type="NCBI Taxonomy" id="97485"/>
    <lineage>
        <taxon>Eukaryota</taxon>
        <taxon>Haptista</taxon>
        <taxon>Haptophyta</taxon>
        <taxon>Prymnesiophyceae</taxon>
        <taxon>Prymnesiales</taxon>
        <taxon>Prymnesiaceae</taxon>
        <taxon>Prymnesium</taxon>
    </lineage>
</organism>
<evidence type="ECO:0000256" key="8">
    <source>
        <dbReference type="ARBA" id="ARBA00048679"/>
    </source>
</evidence>